<dbReference type="Pfam" id="PF14617">
    <property type="entry name" value="CMS1"/>
    <property type="match status" value="1"/>
</dbReference>
<comment type="caution">
    <text evidence="2">The sequence shown here is derived from an EMBL/GenBank/DDBJ whole genome shotgun (WGS) entry which is preliminary data.</text>
</comment>
<organism evidence="2 3">
    <name type="scientific">Protea cynaroides</name>
    <dbReference type="NCBI Taxonomy" id="273540"/>
    <lineage>
        <taxon>Eukaryota</taxon>
        <taxon>Viridiplantae</taxon>
        <taxon>Streptophyta</taxon>
        <taxon>Embryophyta</taxon>
        <taxon>Tracheophyta</taxon>
        <taxon>Spermatophyta</taxon>
        <taxon>Magnoliopsida</taxon>
        <taxon>Proteales</taxon>
        <taxon>Proteaceae</taxon>
        <taxon>Protea</taxon>
    </lineage>
</organism>
<evidence type="ECO:0000313" key="2">
    <source>
        <dbReference type="EMBL" id="KAJ4969318.1"/>
    </source>
</evidence>
<dbReference type="PANTHER" id="PTHR24030">
    <property type="entry name" value="PROTEIN CMSS1"/>
    <property type="match status" value="1"/>
</dbReference>
<proteinExistence type="predicted"/>
<dbReference type="EMBL" id="JAMYWD010000006">
    <property type="protein sequence ID" value="KAJ4969318.1"/>
    <property type="molecule type" value="Genomic_DNA"/>
</dbReference>
<accession>A0A9Q0KEU0</accession>
<dbReference type="GO" id="GO:0005634">
    <property type="term" value="C:nucleus"/>
    <property type="evidence" value="ECO:0007669"/>
    <property type="project" value="TreeGrafter"/>
</dbReference>
<gene>
    <name evidence="2" type="ORF">NE237_016019</name>
</gene>
<sequence length="284" mass="31170">MGSGKTSKEAKRKQPKDKSGGAQKTTSFKNPNRIPLGPNRAKTKNTKRKTNNEKSNSEQTKASLLSNNAPASQQLSFFFDRFQSGNGFKLSSLELEAIKDTCILELAHGFEQDAGTLSEHVKAAFGTSWQEVLCEGQLLKGIDPGSPAVLVISTSAIRSLELLRGLGPLTKECRGAKLFAKHMKVEDQVFMLKSRVNIASGTPSRIMKLIDMEALGLSRLALIVLDMHTDAKGYSLFTLPQVSGEFWELYKSNFHKRVVEGDLRICLYGPIPVNTKVTNGVPDE</sequence>
<dbReference type="AlphaFoldDB" id="A0A9Q0KEU0"/>
<dbReference type="PANTHER" id="PTHR24030:SF0">
    <property type="entry name" value="PROTEIN CMSS1"/>
    <property type="match status" value="1"/>
</dbReference>
<dbReference type="InterPro" id="IPR032704">
    <property type="entry name" value="Cms1"/>
</dbReference>
<dbReference type="OrthoDB" id="1929311at2759"/>
<evidence type="ECO:0008006" key="4">
    <source>
        <dbReference type="Google" id="ProtNLM"/>
    </source>
</evidence>
<protein>
    <recommendedName>
        <fullName evidence="4">Protein CMSS1</fullName>
    </recommendedName>
</protein>
<reference evidence="2" key="1">
    <citation type="journal article" date="2023" name="Plant J.">
        <title>The genome of the king protea, Protea cynaroides.</title>
        <authorList>
            <person name="Chang J."/>
            <person name="Duong T.A."/>
            <person name="Schoeman C."/>
            <person name="Ma X."/>
            <person name="Roodt D."/>
            <person name="Barker N."/>
            <person name="Li Z."/>
            <person name="Van de Peer Y."/>
            <person name="Mizrachi E."/>
        </authorList>
    </citation>
    <scope>NUCLEOTIDE SEQUENCE</scope>
    <source>
        <tissue evidence="2">Young leaves</tissue>
    </source>
</reference>
<dbReference type="GO" id="GO:0030686">
    <property type="term" value="C:90S preribosome"/>
    <property type="evidence" value="ECO:0007669"/>
    <property type="project" value="TreeGrafter"/>
</dbReference>
<name>A0A9Q0KEU0_9MAGN</name>
<evidence type="ECO:0000313" key="3">
    <source>
        <dbReference type="Proteomes" id="UP001141806"/>
    </source>
</evidence>
<feature type="region of interest" description="Disordered" evidence="1">
    <location>
        <begin position="1"/>
        <end position="63"/>
    </location>
</feature>
<dbReference type="Proteomes" id="UP001141806">
    <property type="component" value="Unassembled WGS sequence"/>
</dbReference>
<evidence type="ECO:0000256" key="1">
    <source>
        <dbReference type="SAM" id="MobiDB-lite"/>
    </source>
</evidence>
<keyword evidence="3" id="KW-1185">Reference proteome</keyword>